<gene>
    <name evidence="2" type="ORF">B0T10DRAFT_565416</name>
</gene>
<comment type="caution">
    <text evidence="2">The sequence shown here is derived from an EMBL/GenBank/DDBJ whole genome shotgun (WGS) entry which is preliminary data.</text>
</comment>
<organism evidence="2 3">
    <name type="scientific">Thelonectria olida</name>
    <dbReference type="NCBI Taxonomy" id="1576542"/>
    <lineage>
        <taxon>Eukaryota</taxon>
        <taxon>Fungi</taxon>
        <taxon>Dikarya</taxon>
        <taxon>Ascomycota</taxon>
        <taxon>Pezizomycotina</taxon>
        <taxon>Sordariomycetes</taxon>
        <taxon>Hypocreomycetidae</taxon>
        <taxon>Hypocreales</taxon>
        <taxon>Nectriaceae</taxon>
        <taxon>Thelonectria</taxon>
    </lineage>
</organism>
<keyword evidence="3" id="KW-1185">Reference proteome</keyword>
<evidence type="ECO:0000313" key="3">
    <source>
        <dbReference type="Proteomes" id="UP000777438"/>
    </source>
</evidence>
<dbReference type="Proteomes" id="UP000777438">
    <property type="component" value="Unassembled WGS sequence"/>
</dbReference>
<feature type="compositionally biased region" description="Low complexity" evidence="1">
    <location>
        <begin position="37"/>
        <end position="77"/>
    </location>
</feature>
<evidence type="ECO:0000256" key="1">
    <source>
        <dbReference type="SAM" id="MobiDB-lite"/>
    </source>
</evidence>
<protein>
    <submittedName>
        <fullName evidence="2">Uncharacterized protein</fullName>
    </submittedName>
</protein>
<proteinExistence type="predicted"/>
<accession>A0A9P8VWQ6</accession>
<feature type="compositionally biased region" description="Polar residues" evidence="1">
    <location>
        <begin position="21"/>
        <end position="30"/>
    </location>
</feature>
<evidence type="ECO:0000313" key="2">
    <source>
        <dbReference type="EMBL" id="KAH6880682.1"/>
    </source>
</evidence>
<name>A0A9P8VWQ6_9HYPO</name>
<feature type="region of interest" description="Disordered" evidence="1">
    <location>
        <begin position="21"/>
        <end position="77"/>
    </location>
</feature>
<sequence length="77" mass="7782">MKNADPCIIKKNVRYCVGLKSESSAASPGSTAEPIKTAAQTERATTTSTTKVDASSTQSSKTSSVPSTTTNSAGSPA</sequence>
<reference evidence="2 3" key="1">
    <citation type="journal article" date="2021" name="Nat. Commun.">
        <title>Genetic determinants of endophytism in the Arabidopsis root mycobiome.</title>
        <authorList>
            <person name="Mesny F."/>
            <person name="Miyauchi S."/>
            <person name="Thiergart T."/>
            <person name="Pickel B."/>
            <person name="Atanasova L."/>
            <person name="Karlsson M."/>
            <person name="Huettel B."/>
            <person name="Barry K.W."/>
            <person name="Haridas S."/>
            <person name="Chen C."/>
            <person name="Bauer D."/>
            <person name="Andreopoulos W."/>
            <person name="Pangilinan J."/>
            <person name="LaButti K."/>
            <person name="Riley R."/>
            <person name="Lipzen A."/>
            <person name="Clum A."/>
            <person name="Drula E."/>
            <person name="Henrissat B."/>
            <person name="Kohler A."/>
            <person name="Grigoriev I.V."/>
            <person name="Martin F.M."/>
            <person name="Hacquard S."/>
        </authorList>
    </citation>
    <scope>NUCLEOTIDE SEQUENCE [LARGE SCALE GENOMIC DNA]</scope>
    <source>
        <strain evidence="2 3">MPI-CAGE-CH-0241</strain>
    </source>
</reference>
<dbReference type="EMBL" id="JAGPYM010000025">
    <property type="protein sequence ID" value="KAH6880682.1"/>
    <property type="molecule type" value="Genomic_DNA"/>
</dbReference>
<dbReference type="AlphaFoldDB" id="A0A9P8VWQ6"/>